<dbReference type="InterPro" id="IPR050109">
    <property type="entry name" value="HTH-type_TetR-like_transc_reg"/>
</dbReference>
<dbReference type="RefSeq" id="WP_111182187.1">
    <property type="nucleotide sequence ID" value="NZ_POUD01000148.1"/>
</dbReference>
<protein>
    <submittedName>
        <fullName evidence="6">TetR family transcriptional regulator</fullName>
    </submittedName>
</protein>
<dbReference type="InterPro" id="IPR036271">
    <property type="entry name" value="Tet_transcr_reg_TetR-rel_C_sf"/>
</dbReference>
<evidence type="ECO:0000256" key="3">
    <source>
        <dbReference type="ARBA" id="ARBA00023163"/>
    </source>
</evidence>
<dbReference type="PANTHER" id="PTHR30055:SF234">
    <property type="entry name" value="HTH-TYPE TRANSCRIPTIONAL REGULATOR BETI"/>
    <property type="match status" value="1"/>
</dbReference>
<keyword evidence="7" id="KW-1185">Reference proteome</keyword>
<keyword evidence="3" id="KW-0804">Transcription</keyword>
<dbReference type="Pfam" id="PF00440">
    <property type="entry name" value="TetR_N"/>
    <property type="match status" value="1"/>
</dbReference>
<dbReference type="PANTHER" id="PTHR30055">
    <property type="entry name" value="HTH-TYPE TRANSCRIPTIONAL REGULATOR RUTR"/>
    <property type="match status" value="1"/>
</dbReference>
<comment type="caution">
    <text evidence="6">The sequence shown here is derived from an EMBL/GenBank/DDBJ whole genome shotgun (WGS) entry which is preliminary data.</text>
</comment>
<evidence type="ECO:0000256" key="4">
    <source>
        <dbReference type="PROSITE-ProRule" id="PRU00335"/>
    </source>
</evidence>
<gene>
    <name evidence="6" type="ORF">C1J01_29190</name>
</gene>
<name>A0A2W2DT09_9ACTN</name>
<accession>A0A2W2DT09</accession>
<feature type="DNA-binding region" description="H-T-H motif" evidence="4">
    <location>
        <begin position="32"/>
        <end position="51"/>
    </location>
</feature>
<dbReference type="SUPFAM" id="SSF46689">
    <property type="entry name" value="Homeodomain-like"/>
    <property type="match status" value="1"/>
</dbReference>
<evidence type="ECO:0000256" key="2">
    <source>
        <dbReference type="ARBA" id="ARBA00023125"/>
    </source>
</evidence>
<dbReference type="Gene3D" id="1.10.357.10">
    <property type="entry name" value="Tetracycline Repressor, domain 2"/>
    <property type="match status" value="1"/>
</dbReference>
<evidence type="ECO:0000259" key="5">
    <source>
        <dbReference type="PROSITE" id="PS50977"/>
    </source>
</evidence>
<dbReference type="InterPro" id="IPR049445">
    <property type="entry name" value="TetR_SbtR-like_C"/>
</dbReference>
<dbReference type="AlphaFoldDB" id="A0A2W2DT09"/>
<organism evidence="6 7">
    <name type="scientific">Nonomuraea aridisoli</name>
    <dbReference type="NCBI Taxonomy" id="2070368"/>
    <lineage>
        <taxon>Bacteria</taxon>
        <taxon>Bacillati</taxon>
        <taxon>Actinomycetota</taxon>
        <taxon>Actinomycetes</taxon>
        <taxon>Streptosporangiales</taxon>
        <taxon>Streptosporangiaceae</taxon>
        <taxon>Nonomuraea</taxon>
    </lineage>
</organism>
<dbReference type="EMBL" id="POUD01000148">
    <property type="protein sequence ID" value="PZG13723.1"/>
    <property type="molecule type" value="Genomic_DNA"/>
</dbReference>
<proteinExistence type="predicted"/>
<dbReference type="GO" id="GO:0000976">
    <property type="term" value="F:transcription cis-regulatory region binding"/>
    <property type="evidence" value="ECO:0007669"/>
    <property type="project" value="TreeGrafter"/>
</dbReference>
<dbReference type="GO" id="GO:0003700">
    <property type="term" value="F:DNA-binding transcription factor activity"/>
    <property type="evidence" value="ECO:0007669"/>
    <property type="project" value="TreeGrafter"/>
</dbReference>
<dbReference type="Proteomes" id="UP000249304">
    <property type="component" value="Unassembled WGS sequence"/>
</dbReference>
<keyword evidence="2 4" id="KW-0238">DNA-binding</keyword>
<feature type="domain" description="HTH tetR-type" evidence="5">
    <location>
        <begin position="10"/>
        <end position="69"/>
    </location>
</feature>
<dbReference type="PRINTS" id="PR00455">
    <property type="entry name" value="HTHTETR"/>
</dbReference>
<evidence type="ECO:0000256" key="1">
    <source>
        <dbReference type="ARBA" id="ARBA00023015"/>
    </source>
</evidence>
<keyword evidence="1" id="KW-0805">Transcription regulation</keyword>
<dbReference type="OrthoDB" id="9795011at2"/>
<dbReference type="InterPro" id="IPR009057">
    <property type="entry name" value="Homeodomain-like_sf"/>
</dbReference>
<dbReference type="InterPro" id="IPR001647">
    <property type="entry name" value="HTH_TetR"/>
</dbReference>
<evidence type="ECO:0000313" key="7">
    <source>
        <dbReference type="Proteomes" id="UP000249304"/>
    </source>
</evidence>
<sequence length="178" mass="20154">MERPLRRDAQRNRDALVAAAREVLAERGLDAPLEAVAKRAGLAIGTLYRHFPERGDLIDAIVGEKVTGWIELAQESLELPDPWEGLVSFLERTCELQSRDRAFTELACLSHLDDRAEVNRLIERLVARARRAGSLREDVGVTDLALFVIANSRVAEVDPGRWRRHFHLMLDALRPRSE</sequence>
<evidence type="ECO:0000313" key="6">
    <source>
        <dbReference type="EMBL" id="PZG13723.1"/>
    </source>
</evidence>
<reference evidence="6 7" key="1">
    <citation type="submission" date="2018-01" db="EMBL/GenBank/DDBJ databases">
        <title>Draft genome sequence of Nonomuraea sp. KC333.</title>
        <authorList>
            <person name="Sahin N."/>
            <person name="Saygin H."/>
            <person name="Ay H."/>
        </authorList>
    </citation>
    <scope>NUCLEOTIDE SEQUENCE [LARGE SCALE GENOMIC DNA]</scope>
    <source>
        <strain evidence="6 7">KC333</strain>
    </source>
</reference>
<dbReference type="PROSITE" id="PS50977">
    <property type="entry name" value="HTH_TETR_2"/>
    <property type="match status" value="1"/>
</dbReference>
<dbReference type="Pfam" id="PF21597">
    <property type="entry name" value="TetR_C_43"/>
    <property type="match status" value="1"/>
</dbReference>
<dbReference type="SUPFAM" id="SSF48498">
    <property type="entry name" value="Tetracyclin repressor-like, C-terminal domain"/>
    <property type="match status" value="1"/>
</dbReference>